<protein>
    <submittedName>
        <fullName evidence="1">Unnamed protein product</fullName>
    </submittedName>
</protein>
<accession>A0A9W6U0W5</accession>
<proteinExistence type="predicted"/>
<organism evidence="1 2">
    <name type="scientific">Phytophthora lilii</name>
    <dbReference type="NCBI Taxonomy" id="2077276"/>
    <lineage>
        <taxon>Eukaryota</taxon>
        <taxon>Sar</taxon>
        <taxon>Stramenopiles</taxon>
        <taxon>Oomycota</taxon>
        <taxon>Peronosporomycetes</taxon>
        <taxon>Peronosporales</taxon>
        <taxon>Peronosporaceae</taxon>
        <taxon>Phytophthora</taxon>
    </lineage>
</organism>
<dbReference type="Proteomes" id="UP001165083">
    <property type="component" value="Unassembled WGS sequence"/>
</dbReference>
<dbReference type="EMBL" id="BSXW01000470">
    <property type="protein sequence ID" value="GMF23311.1"/>
    <property type="molecule type" value="Genomic_DNA"/>
</dbReference>
<evidence type="ECO:0000313" key="1">
    <source>
        <dbReference type="EMBL" id="GMF23311.1"/>
    </source>
</evidence>
<comment type="caution">
    <text evidence="1">The sequence shown here is derived from an EMBL/GenBank/DDBJ whole genome shotgun (WGS) entry which is preliminary data.</text>
</comment>
<reference evidence="1" key="1">
    <citation type="submission" date="2023-04" db="EMBL/GenBank/DDBJ databases">
        <title>Phytophthora lilii NBRC 32176.</title>
        <authorList>
            <person name="Ichikawa N."/>
            <person name="Sato H."/>
            <person name="Tonouchi N."/>
        </authorList>
    </citation>
    <scope>NUCLEOTIDE SEQUENCE</scope>
    <source>
        <strain evidence="1">NBRC 32176</strain>
    </source>
</reference>
<evidence type="ECO:0000313" key="2">
    <source>
        <dbReference type="Proteomes" id="UP001165083"/>
    </source>
</evidence>
<keyword evidence="2" id="KW-1185">Reference proteome</keyword>
<gene>
    <name evidence="1" type="ORF">Plil01_000940000</name>
</gene>
<dbReference type="OrthoDB" id="102783at2759"/>
<dbReference type="AlphaFoldDB" id="A0A9W6U0W5"/>
<name>A0A9W6U0W5_9STRA</name>
<sequence>MPCSELIAFSKVLTKEVYEDEEERAPFTLFSKLKTLLQRDTAFSQKVKTLQKNPSLMKSVEKVKSNPEVIKRVEYLKANPKLIKTLEKTPITDKGAKRLRSVFPIEYVPSHGLTIANCGYGWQQL</sequence>